<protein>
    <submittedName>
        <fullName evidence="2">Uncharacterized protein</fullName>
    </submittedName>
</protein>
<accession>A0A813IQH8</accession>
<reference evidence="2" key="1">
    <citation type="submission" date="2021-02" db="EMBL/GenBank/DDBJ databases">
        <authorList>
            <person name="Dougan E. K."/>
            <person name="Rhodes N."/>
            <person name="Thang M."/>
            <person name="Chan C."/>
        </authorList>
    </citation>
    <scope>NUCLEOTIDE SEQUENCE</scope>
</reference>
<comment type="caution">
    <text evidence="2">The sequence shown here is derived from an EMBL/GenBank/DDBJ whole genome shotgun (WGS) entry which is preliminary data.</text>
</comment>
<dbReference type="AlphaFoldDB" id="A0A813IQH8"/>
<feature type="region of interest" description="Disordered" evidence="1">
    <location>
        <begin position="1"/>
        <end position="33"/>
    </location>
</feature>
<dbReference type="Proteomes" id="UP000626109">
    <property type="component" value="Unassembled WGS sequence"/>
</dbReference>
<organism evidence="2 3">
    <name type="scientific">Polarella glacialis</name>
    <name type="common">Dinoflagellate</name>
    <dbReference type="NCBI Taxonomy" id="89957"/>
    <lineage>
        <taxon>Eukaryota</taxon>
        <taxon>Sar</taxon>
        <taxon>Alveolata</taxon>
        <taxon>Dinophyceae</taxon>
        <taxon>Suessiales</taxon>
        <taxon>Suessiaceae</taxon>
        <taxon>Polarella</taxon>
    </lineage>
</organism>
<feature type="region of interest" description="Disordered" evidence="1">
    <location>
        <begin position="92"/>
        <end position="113"/>
    </location>
</feature>
<proteinExistence type="predicted"/>
<sequence length="139" mass="15545">MQECLSNKNNDKNNYNSDTNNNDNNVDNNKNDSYTTTQQRNVLCFCLTLRLSPATVLLRVCQHRVPAKHNLGKQTVSMETILCSRSSGTNQSSAGVLESGGLTRQDGRTHTNTYNKHTTKQLRDNIGCMDRTSCSTSVW</sequence>
<dbReference type="EMBL" id="CAJNNW010013294">
    <property type="protein sequence ID" value="CAE8655213.1"/>
    <property type="molecule type" value="Genomic_DNA"/>
</dbReference>
<evidence type="ECO:0000256" key="1">
    <source>
        <dbReference type="SAM" id="MobiDB-lite"/>
    </source>
</evidence>
<name>A0A813IQH8_POLGL</name>
<gene>
    <name evidence="2" type="ORF">PGLA2088_LOCUS11489</name>
</gene>
<evidence type="ECO:0000313" key="3">
    <source>
        <dbReference type="Proteomes" id="UP000626109"/>
    </source>
</evidence>
<evidence type="ECO:0000313" key="2">
    <source>
        <dbReference type="EMBL" id="CAE8655213.1"/>
    </source>
</evidence>